<evidence type="ECO:0000256" key="1">
    <source>
        <dbReference type="ARBA" id="ARBA00001974"/>
    </source>
</evidence>
<dbReference type="RefSeq" id="WP_150033509.1">
    <property type="nucleotide sequence ID" value="NZ_VWSH01000003.1"/>
</dbReference>
<evidence type="ECO:0000313" key="7">
    <source>
        <dbReference type="EMBL" id="KAA5533763.1"/>
    </source>
</evidence>
<dbReference type="SUPFAM" id="SSF51905">
    <property type="entry name" value="FAD/NAD(P)-binding domain"/>
    <property type="match status" value="1"/>
</dbReference>
<comment type="cofactor">
    <cofactor evidence="1">
        <name>FAD</name>
        <dbReference type="ChEBI" id="CHEBI:57692"/>
    </cofactor>
</comment>
<sequence>MYHSIGIVGGGIVGLAIAYKLQKQYPNSKVTLFEKEPQLGKHQSGRNSGVLHCGLYYEPGSLKAKLAVSGIKQMTAFCRDHEIPHEICGKVVVASDAREEGFLNNLYARGKANGLSELKYLTKEELAIREPFVKAHKALLVPEEGIVDYKAVMQQLSSLILESNGSIFLNTEIRKVEERNDGIVVKSKNGETWQFDLLVNCAGLYSDKVFSTFTGEKRPLRIIPFRGEYMMLKPEAEKLVNHLIYPVPDPEYPFLGIHFTRMMDGRKEVGPNAVFAFKREGYTNRDFSLNETLDAITYKGFGNFIFKNFSFSMGELNSSLFVKAFLKKARKLVPDISENDFEKGSAGVRAQAMDAKGKLIMDFNVVRKGKQVHVLNAPSPGATASLAIADYIIEEYIK</sequence>
<keyword evidence="3" id="KW-0274">FAD</keyword>
<dbReference type="EC" id="1.1.3.-" evidence="7"/>
<accession>A0A5M6CFM4</accession>
<proteinExistence type="inferred from homology"/>
<protein>
    <submittedName>
        <fullName evidence="7">L-2-hydroxyglutarate oxidase</fullName>
        <ecNumber evidence="7">1.1.3.-</ecNumber>
    </submittedName>
</protein>
<dbReference type="InterPro" id="IPR006076">
    <property type="entry name" value="FAD-dep_OxRdtase"/>
</dbReference>
<dbReference type="PANTHER" id="PTHR43104">
    <property type="entry name" value="L-2-HYDROXYGLUTARATE DEHYDROGENASE, MITOCHONDRIAL"/>
    <property type="match status" value="1"/>
</dbReference>
<evidence type="ECO:0000256" key="5">
    <source>
        <dbReference type="ARBA" id="ARBA00037941"/>
    </source>
</evidence>
<evidence type="ECO:0000259" key="6">
    <source>
        <dbReference type="Pfam" id="PF01266"/>
    </source>
</evidence>
<evidence type="ECO:0000256" key="3">
    <source>
        <dbReference type="ARBA" id="ARBA00022827"/>
    </source>
</evidence>
<reference evidence="7 8" key="1">
    <citation type="submission" date="2019-09" db="EMBL/GenBank/DDBJ databases">
        <title>Genome sequence and assembly of Taibaiella sp.</title>
        <authorList>
            <person name="Chhetri G."/>
        </authorList>
    </citation>
    <scope>NUCLEOTIDE SEQUENCE [LARGE SCALE GENOMIC DNA]</scope>
    <source>
        <strain evidence="7 8">KVB11</strain>
    </source>
</reference>
<evidence type="ECO:0000256" key="2">
    <source>
        <dbReference type="ARBA" id="ARBA00022630"/>
    </source>
</evidence>
<gene>
    <name evidence="7" type="primary">lhgO</name>
    <name evidence="7" type="ORF">F0919_14625</name>
</gene>
<comment type="similarity">
    <text evidence="5">Belongs to the L2HGDH family.</text>
</comment>
<name>A0A5M6CFM4_9BACT</name>
<dbReference type="Gene3D" id="3.50.50.60">
    <property type="entry name" value="FAD/NAD(P)-binding domain"/>
    <property type="match status" value="1"/>
</dbReference>
<dbReference type="AlphaFoldDB" id="A0A5M6CFM4"/>
<dbReference type="Proteomes" id="UP000323632">
    <property type="component" value="Unassembled WGS sequence"/>
</dbReference>
<dbReference type="EMBL" id="VWSH01000003">
    <property type="protein sequence ID" value="KAA5533763.1"/>
    <property type="molecule type" value="Genomic_DNA"/>
</dbReference>
<comment type="caution">
    <text evidence="7">The sequence shown here is derived from an EMBL/GenBank/DDBJ whole genome shotgun (WGS) entry which is preliminary data.</text>
</comment>
<dbReference type="Gene3D" id="3.30.9.10">
    <property type="entry name" value="D-Amino Acid Oxidase, subunit A, domain 2"/>
    <property type="match status" value="1"/>
</dbReference>
<keyword evidence="2" id="KW-0285">Flavoprotein</keyword>
<keyword evidence="4 7" id="KW-0560">Oxidoreductase</keyword>
<dbReference type="Pfam" id="PF01266">
    <property type="entry name" value="DAO"/>
    <property type="match status" value="1"/>
</dbReference>
<evidence type="ECO:0000313" key="8">
    <source>
        <dbReference type="Proteomes" id="UP000323632"/>
    </source>
</evidence>
<evidence type="ECO:0000256" key="4">
    <source>
        <dbReference type="ARBA" id="ARBA00023002"/>
    </source>
</evidence>
<dbReference type="NCBIfam" id="NF008726">
    <property type="entry name" value="PRK11728.1"/>
    <property type="match status" value="1"/>
</dbReference>
<organism evidence="7 8">
    <name type="scientific">Taibaiella lutea</name>
    <dbReference type="NCBI Taxonomy" id="2608001"/>
    <lineage>
        <taxon>Bacteria</taxon>
        <taxon>Pseudomonadati</taxon>
        <taxon>Bacteroidota</taxon>
        <taxon>Chitinophagia</taxon>
        <taxon>Chitinophagales</taxon>
        <taxon>Chitinophagaceae</taxon>
        <taxon>Taibaiella</taxon>
    </lineage>
</organism>
<dbReference type="InterPro" id="IPR036188">
    <property type="entry name" value="FAD/NAD-bd_sf"/>
</dbReference>
<dbReference type="GO" id="GO:0047545">
    <property type="term" value="F:(S)-2-hydroxyglutarate dehydrogenase activity"/>
    <property type="evidence" value="ECO:0007669"/>
    <property type="project" value="TreeGrafter"/>
</dbReference>
<keyword evidence="8" id="KW-1185">Reference proteome</keyword>
<dbReference type="PANTHER" id="PTHR43104:SF2">
    <property type="entry name" value="L-2-HYDROXYGLUTARATE DEHYDROGENASE, MITOCHONDRIAL"/>
    <property type="match status" value="1"/>
</dbReference>
<feature type="domain" description="FAD dependent oxidoreductase" evidence="6">
    <location>
        <begin position="5"/>
        <end position="394"/>
    </location>
</feature>